<dbReference type="Gene3D" id="3.30.70.920">
    <property type="match status" value="1"/>
</dbReference>
<dbReference type="InterPro" id="IPR011008">
    <property type="entry name" value="Dimeric_a/b-barrel"/>
</dbReference>
<protein>
    <submittedName>
        <fullName evidence="5">Lrp/AsnC family transcriptional regulator</fullName>
    </submittedName>
</protein>
<reference evidence="5 6" key="1">
    <citation type="journal article" date="2018" name="Int. J. Syst. Evol. Microbiol.">
        <title>Parvibium lacunae gen. nov., sp. nov., a new member of the family Alcaligenaceae isolated from a freshwater pond.</title>
        <authorList>
            <person name="Chen W.M."/>
            <person name="Xie P.B."/>
            <person name="Hsu M.Y."/>
            <person name="Sheu S.Y."/>
        </authorList>
    </citation>
    <scope>NUCLEOTIDE SEQUENCE [LARGE SCALE GENOMIC DNA]</scope>
    <source>
        <strain evidence="5 6">KMB9</strain>
    </source>
</reference>
<dbReference type="GO" id="GO:0005829">
    <property type="term" value="C:cytosol"/>
    <property type="evidence" value="ECO:0007669"/>
    <property type="project" value="TreeGrafter"/>
</dbReference>
<gene>
    <name evidence="5" type="ORF">DU000_01830</name>
</gene>
<dbReference type="InterPro" id="IPR036388">
    <property type="entry name" value="WH-like_DNA-bd_sf"/>
</dbReference>
<dbReference type="SUPFAM" id="SSF54909">
    <property type="entry name" value="Dimeric alpha+beta barrel"/>
    <property type="match status" value="1"/>
</dbReference>
<dbReference type="Proteomes" id="UP000252357">
    <property type="component" value="Unassembled WGS sequence"/>
</dbReference>
<dbReference type="PROSITE" id="PS50956">
    <property type="entry name" value="HTH_ASNC_2"/>
    <property type="match status" value="1"/>
</dbReference>
<sequence>MDKIDKKIINLLQADASLPLQVLAEKVQLSTTPCWRRIQQLEAQGVITQRVALIDAAKVNLGVTVFVSVKAASHSKAWYEQFSSVVKAIPEVLDFYRLSGDVDYLLRIVVPDIQAFDRIYKHLVSQVELRDVSSSFAMEKLKSTTILPLDYI</sequence>
<dbReference type="InterPro" id="IPR000485">
    <property type="entry name" value="AsnC-type_HTH_dom"/>
</dbReference>
<dbReference type="OrthoDB" id="8526125at2"/>
<evidence type="ECO:0000313" key="6">
    <source>
        <dbReference type="Proteomes" id="UP000252357"/>
    </source>
</evidence>
<dbReference type="SMART" id="SM00344">
    <property type="entry name" value="HTH_ASNC"/>
    <property type="match status" value="1"/>
</dbReference>
<feature type="domain" description="HTH asnC-type" evidence="4">
    <location>
        <begin position="1"/>
        <end position="62"/>
    </location>
</feature>
<proteinExistence type="predicted"/>
<organism evidence="5 6">
    <name type="scientific">Parvibium lacunae</name>
    <dbReference type="NCBI Taxonomy" id="1888893"/>
    <lineage>
        <taxon>Bacteria</taxon>
        <taxon>Pseudomonadati</taxon>
        <taxon>Pseudomonadota</taxon>
        <taxon>Betaproteobacteria</taxon>
        <taxon>Burkholderiales</taxon>
        <taxon>Alcaligenaceae</taxon>
        <taxon>Parvibium</taxon>
    </lineage>
</organism>
<dbReference type="Pfam" id="PF13412">
    <property type="entry name" value="HTH_24"/>
    <property type="match status" value="1"/>
</dbReference>
<dbReference type="PRINTS" id="PR00033">
    <property type="entry name" value="HTHASNC"/>
</dbReference>
<dbReference type="InterPro" id="IPR019888">
    <property type="entry name" value="Tscrpt_reg_AsnC-like"/>
</dbReference>
<evidence type="ECO:0000256" key="2">
    <source>
        <dbReference type="ARBA" id="ARBA00023125"/>
    </source>
</evidence>
<dbReference type="GO" id="GO:0043565">
    <property type="term" value="F:sequence-specific DNA binding"/>
    <property type="evidence" value="ECO:0007669"/>
    <property type="project" value="InterPro"/>
</dbReference>
<comment type="caution">
    <text evidence="5">The sequence shown here is derived from an EMBL/GenBank/DDBJ whole genome shotgun (WGS) entry which is preliminary data.</text>
</comment>
<evidence type="ECO:0000259" key="4">
    <source>
        <dbReference type="PROSITE" id="PS50956"/>
    </source>
</evidence>
<keyword evidence="6" id="KW-1185">Reference proteome</keyword>
<dbReference type="SUPFAM" id="SSF46785">
    <property type="entry name" value="Winged helix' DNA-binding domain"/>
    <property type="match status" value="1"/>
</dbReference>
<keyword evidence="1" id="KW-0805">Transcription regulation</keyword>
<evidence type="ECO:0000313" key="5">
    <source>
        <dbReference type="EMBL" id="RCS59494.1"/>
    </source>
</evidence>
<dbReference type="Gene3D" id="1.10.10.10">
    <property type="entry name" value="Winged helix-like DNA-binding domain superfamily/Winged helix DNA-binding domain"/>
    <property type="match status" value="1"/>
</dbReference>
<dbReference type="GO" id="GO:0043200">
    <property type="term" value="P:response to amino acid"/>
    <property type="evidence" value="ECO:0007669"/>
    <property type="project" value="TreeGrafter"/>
</dbReference>
<dbReference type="RefSeq" id="WP_114401644.1">
    <property type="nucleotide sequence ID" value="NZ_QPGB01000001.1"/>
</dbReference>
<dbReference type="AlphaFoldDB" id="A0A368L7A4"/>
<evidence type="ECO:0000256" key="1">
    <source>
        <dbReference type="ARBA" id="ARBA00023015"/>
    </source>
</evidence>
<dbReference type="InterPro" id="IPR036390">
    <property type="entry name" value="WH_DNA-bd_sf"/>
</dbReference>
<keyword evidence="3" id="KW-0804">Transcription</keyword>
<dbReference type="PANTHER" id="PTHR30154:SF17">
    <property type="entry name" value="DNA-BINDING TRANSCRIPTIONAL ACTIVATOR DECR"/>
    <property type="match status" value="1"/>
</dbReference>
<keyword evidence="2" id="KW-0238">DNA-binding</keyword>
<dbReference type="Pfam" id="PF01037">
    <property type="entry name" value="AsnC_trans_reg"/>
    <property type="match status" value="1"/>
</dbReference>
<dbReference type="EMBL" id="QPGB01000001">
    <property type="protein sequence ID" value="RCS59494.1"/>
    <property type="molecule type" value="Genomic_DNA"/>
</dbReference>
<name>A0A368L7A4_9BURK</name>
<dbReference type="InterPro" id="IPR019887">
    <property type="entry name" value="Tscrpt_reg_AsnC/Lrp_C"/>
</dbReference>
<dbReference type="PANTHER" id="PTHR30154">
    <property type="entry name" value="LEUCINE-RESPONSIVE REGULATORY PROTEIN"/>
    <property type="match status" value="1"/>
</dbReference>
<accession>A0A368L7A4</accession>
<evidence type="ECO:0000256" key="3">
    <source>
        <dbReference type="ARBA" id="ARBA00023163"/>
    </source>
</evidence>